<sequence length="107" mass="11178">MSDPHPALDELGDDRDVRLSVEDQSEAAAYELLVVGDHDADGHEAAPGSRIESKAASARLGSGRTAKGPASACTIIKLIAWPGMSCMSRAIAARSRSAARRVSLSFS</sequence>
<feature type="region of interest" description="Disordered" evidence="1">
    <location>
        <begin position="41"/>
        <end position="68"/>
    </location>
</feature>
<proteinExistence type="predicted"/>
<organism evidence="2 3">
    <name type="scientific">Streptosporangium album</name>
    <dbReference type="NCBI Taxonomy" id="47479"/>
    <lineage>
        <taxon>Bacteria</taxon>
        <taxon>Bacillati</taxon>
        <taxon>Actinomycetota</taxon>
        <taxon>Actinomycetes</taxon>
        <taxon>Streptosporangiales</taxon>
        <taxon>Streptosporangiaceae</taxon>
        <taxon>Streptosporangium</taxon>
    </lineage>
</organism>
<dbReference type="EMBL" id="JACHJU010000004">
    <property type="protein sequence ID" value="MBB4942927.1"/>
    <property type="molecule type" value="Genomic_DNA"/>
</dbReference>
<keyword evidence="3" id="KW-1185">Reference proteome</keyword>
<comment type="caution">
    <text evidence="2">The sequence shown here is derived from an EMBL/GenBank/DDBJ whole genome shotgun (WGS) entry which is preliminary data.</text>
</comment>
<reference evidence="2 3" key="1">
    <citation type="submission" date="2020-08" db="EMBL/GenBank/DDBJ databases">
        <title>Sequencing the genomes of 1000 actinobacteria strains.</title>
        <authorList>
            <person name="Klenk H.-P."/>
        </authorList>
    </citation>
    <scope>NUCLEOTIDE SEQUENCE [LARGE SCALE GENOMIC DNA]</scope>
    <source>
        <strain evidence="2 3">DSM 43023</strain>
    </source>
</reference>
<evidence type="ECO:0000313" key="3">
    <source>
        <dbReference type="Proteomes" id="UP000534286"/>
    </source>
</evidence>
<accession>A0A7W7WCS2</accession>
<name>A0A7W7WCS2_9ACTN</name>
<dbReference type="Proteomes" id="UP000534286">
    <property type="component" value="Unassembled WGS sequence"/>
</dbReference>
<gene>
    <name evidence="2" type="ORF">FHR32_007327</name>
</gene>
<evidence type="ECO:0000313" key="2">
    <source>
        <dbReference type="EMBL" id="MBB4942927.1"/>
    </source>
</evidence>
<evidence type="ECO:0000256" key="1">
    <source>
        <dbReference type="SAM" id="MobiDB-lite"/>
    </source>
</evidence>
<protein>
    <submittedName>
        <fullName evidence="2">Uncharacterized protein</fullName>
    </submittedName>
</protein>
<dbReference type="AlphaFoldDB" id="A0A7W7WCS2"/>